<dbReference type="Proteomes" id="UP000192610">
    <property type="component" value="Unassembled WGS sequence"/>
</dbReference>
<name>A0A1V9DXK9_9BACT</name>
<comment type="caution">
    <text evidence="1">The sequence shown here is derived from an EMBL/GenBank/DDBJ whole genome shotgun (WGS) entry which is preliminary data.</text>
</comment>
<evidence type="ECO:0000313" key="1">
    <source>
        <dbReference type="EMBL" id="OQP38606.1"/>
    </source>
</evidence>
<protein>
    <submittedName>
        <fullName evidence="1">Uncharacterized protein</fullName>
    </submittedName>
</protein>
<reference evidence="2" key="1">
    <citation type="submission" date="2016-04" db="EMBL/GenBank/DDBJ databases">
        <authorList>
            <person name="Chen L."/>
            <person name="Zhuang W."/>
            <person name="Wang G."/>
        </authorList>
    </citation>
    <scope>NUCLEOTIDE SEQUENCE [LARGE SCALE GENOMIC DNA]</scope>
    <source>
        <strain evidence="2">17621</strain>
    </source>
</reference>
<dbReference type="RefSeq" id="WP_177193690.1">
    <property type="nucleotide sequence ID" value="NZ_FOCZ01000004.1"/>
</dbReference>
<evidence type="ECO:0000313" key="2">
    <source>
        <dbReference type="Proteomes" id="UP000192610"/>
    </source>
</evidence>
<dbReference type="EMBL" id="LVXG01000082">
    <property type="protein sequence ID" value="OQP38606.1"/>
    <property type="molecule type" value="Genomic_DNA"/>
</dbReference>
<sequence>MIIANETADLCFEDKTNKTHPYQGKFRQGYHATDLLQHAFQIDGVYTGYDVSRKKLVITCVDQTDDRIYIDNKQVPLYDFLETPLPVSDLFINRSPKAGTLEPVKFQTI</sequence>
<keyword evidence="2" id="KW-1185">Reference proteome</keyword>
<dbReference type="AlphaFoldDB" id="A0A1V9DXK9"/>
<proteinExistence type="predicted"/>
<accession>A0A1V9DXK9</accession>
<gene>
    <name evidence="1" type="ORF">A4H97_17930</name>
</gene>
<dbReference type="STRING" id="354355.SAMN05660816_02817"/>
<organism evidence="1 2">
    <name type="scientific">Niastella yeongjuensis</name>
    <dbReference type="NCBI Taxonomy" id="354355"/>
    <lineage>
        <taxon>Bacteria</taxon>
        <taxon>Pseudomonadati</taxon>
        <taxon>Bacteroidota</taxon>
        <taxon>Chitinophagia</taxon>
        <taxon>Chitinophagales</taxon>
        <taxon>Chitinophagaceae</taxon>
        <taxon>Niastella</taxon>
    </lineage>
</organism>